<comment type="caution">
    <text evidence="2">The sequence shown here is derived from an EMBL/GenBank/DDBJ whole genome shotgun (WGS) entry which is preliminary data.</text>
</comment>
<keyword evidence="3" id="KW-1185">Reference proteome</keyword>
<evidence type="ECO:0000313" key="2">
    <source>
        <dbReference type="EMBL" id="MDJ1495155.1"/>
    </source>
</evidence>
<dbReference type="InterPro" id="IPR029492">
    <property type="entry name" value="DUF4435"/>
</dbReference>
<organism evidence="2 3">
    <name type="scientific">Xanthocytophaga flava</name>
    <dbReference type="NCBI Taxonomy" id="3048013"/>
    <lineage>
        <taxon>Bacteria</taxon>
        <taxon>Pseudomonadati</taxon>
        <taxon>Bacteroidota</taxon>
        <taxon>Cytophagia</taxon>
        <taxon>Cytophagales</taxon>
        <taxon>Rhodocytophagaceae</taxon>
        <taxon>Xanthocytophaga</taxon>
    </lineage>
</organism>
<evidence type="ECO:0000259" key="1">
    <source>
        <dbReference type="Pfam" id="PF14491"/>
    </source>
</evidence>
<feature type="domain" description="DUF4435" evidence="1">
    <location>
        <begin position="32"/>
        <end position="261"/>
    </location>
</feature>
<dbReference type="EMBL" id="JASJOT010000013">
    <property type="protein sequence ID" value="MDJ1495155.1"/>
    <property type="molecule type" value="Genomic_DNA"/>
</dbReference>
<dbReference type="RefSeq" id="WP_313998951.1">
    <property type="nucleotide sequence ID" value="NZ_JASJOT010000013.1"/>
</dbReference>
<name>A0ABT7CQC4_9BACT</name>
<proteinExistence type="predicted"/>
<reference evidence="2 3" key="1">
    <citation type="submission" date="2023-05" db="EMBL/GenBank/DDBJ databases">
        <authorList>
            <person name="Zhang X."/>
        </authorList>
    </citation>
    <scope>NUCLEOTIDE SEQUENCE [LARGE SCALE GENOMIC DNA]</scope>
    <source>
        <strain evidence="2 3">DM2B3-1</strain>
    </source>
</reference>
<sequence length="326" mass="39044">MTLLNTLNEAVNIPEAAYIKFLQQYKFTDKTLHFFFEGLEDQSFYVNFIKAVFPKDYIFHFYVCNGKDKVFTNYKDINWTTYNKSRVLFFTDKDLDDILEKTKPVDDNIFATQYYSIENYLVCSDVYDRFLRELCFITDDEVIEDLKQSFIDELEVFTKKMLSISAWVVYCRKNNFLVELDDFNISNIFTISKDFKVKRKVHKEYKTPFEYICTSTKTKHYDFKEIKDILQKLKLIKPAKKYLRGKYELWFLYAFCENAIKIKIPILNEEIKRYNAQNPVKKTKCKVTISIKPENIFQILAPRLSMPEDISNFLEKHLNNIKSLTY</sequence>
<dbReference type="Pfam" id="PF14491">
    <property type="entry name" value="DUF4435"/>
    <property type="match status" value="1"/>
</dbReference>
<accession>A0ABT7CQC4</accession>
<evidence type="ECO:0000313" key="3">
    <source>
        <dbReference type="Proteomes" id="UP001228581"/>
    </source>
</evidence>
<protein>
    <submittedName>
        <fullName evidence="2">DUF4435 domain-containing protein</fullName>
    </submittedName>
</protein>
<dbReference type="Proteomes" id="UP001228581">
    <property type="component" value="Unassembled WGS sequence"/>
</dbReference>
<gene>
    <name evidence="2" type="ORF">QNI19_19605</name>
</gene>